<evidence type="ECO:0000256" key="2">
    <source>
        <dbReference type="PROSITE-ProRule" id="PRU00176"/>
    </source>
</evidence>
<dbReference type="InterPro" id="IPR034784">
    <property type="entry name" value="PDIP3_RRM"/>
</dbReference>
<dbReference type="InterPro" id="IPR000504">
    <property type="entry name" value="RRM_dom"/>
</dbReference>
<evidence type="ECO:0000256" key="3">
    <source>
        <dbReference type="SAM" id="MobiDB-lite"/>
    </source>
</evidence>
<dbReference type="SMART" id="SM00360">
    <property type="entry name" value="RRM"/>
    <property type="match status" value="1"/>
</dbReference>
<dbReference type="InterPro" id="IPR035979">
    <property type="entry name" value="RBD_domain_sf"/>
</dbReference>
<comment type="caution">
    <text evidence="5">The sequence shown here is derived from an EMBL/GenBank/DDBJ whole genome shotgun (WGS) entry which is preliminary data.</text>
</comment>
<evidence type="ECO:0000313" key="5">
    <source>
        <dbReference type="EMBL" id="PIK39020.1"/>
    </source>
</evidence>
<feature type="region of interest" description="Disordered" evidence="3">
    <location>
        <begin position="263"/>
        <end position="289"/>
    </location>
</feature>
<feature type="compositionally biased region" description="Polar residues" evidence="3">
    <location>
        <begin position="263"/>
        <end position="276"/>
    </location>
</feature>
<dbReference type="GO" id="GO:0005634">
    <property type="term" value="C:nucleus"/>
    <property type="evidence" value="ECO:0007669"/>
    <property type="project" value="TreeGrafter"/>
</dbReference>
<name>A0A2G8JTH2_STIJA</name>
<feature type="region of interest" description="Disordered" evidence="3">
    <location>
        <begin position="50"/>
        <end position="71"/>
    </location>
</feature>
<dbReference type="InterPro" id="IPR012677">
    <property type="entry name" value="Nucleotide-bd_a/b_plait_sf"/>
</dbReference>
<dbReference type="OrthoDB" id="346839at2759"/>
<keyword evidence="6" id="KW-1185">Reference proteome</keyword>
<dbReference type="AlphaFoldDB" id="A0A2G8JTH2"/>
<accession>A0A2G8JTH2</accession>
<dbReference type="EMBL" id="MRZV01001286">
    <property type="protein sequence ID" value="PIK39020.1"/>
    <property type="molecule type" value="Genomic_DNA"/>
</dbReference>
<dbReference type="PANTHER" id="PTHR19965">
    <property type="entry name" value="RNA AND EXPORT FACTOR BINDING PROTEIN"/>
    <property type="match status" value="1"/>
</dbReference>
<protein>
    <submittedName>
        <fullName evidence="5">Putative polymerase delta-interacting protein 3</fullName>
    </submittedName>
</protein>
<dbReference type="InterPro" id="IPR051229">
    <property type="entry name" value="ALYREF_mRNA_export"/>
</dbReference>
<evidence type="ECO:0000259" key="4">
    <source>
        <dbReference type="PROSITE" id="PS50102"/>
    </source>
</evidence>
<feature type="region of interest" description="Disordered" evidence="3">
    <location>
        <begin position="1"/>
        <end position="37"/>
    </location>
</feature>
<proteinExistence type="predicted"/>
<reference evidence="5 6" key="1">
    <citation type="journal article" date="2017" name="PLoS Biol.">
        <title>The sea cucumber genome provides insights into morphological evolution and visceral regeneration.</title>
        <authorList>
            <person name="Zhang X."/>
            <person name="Sun L."/>
            <person name="Yuan J."/>
            <person name="Sun Y."/>
            <person name="Gao Y."/>
            <person name="Zhang L."/>
            <person name="Li S."/>
            <person name="Dai H."/>
            <person name="Hamel J.F."/>
            <person name="Liu C."/>
            <person name="Yu Y."/>
            <person name="Liu S."/>
            <person name="Lin W."/>
            <person name="Guo K."/>
            <person name="Jin S."/>
            <person name="Xu P."/>
            <person name="Storey K.B."/>
            <person name="Huan P."/>
            <person name="Zhang T."/>
            <person name="Zhou Y."/>
            <person name="Zhang J."/>
            <person name="Lin C."/>
            <person name="Li X."/>
            <person name="Xing L."/>
            <person name="Huo D."/>
            <person name="Sun M."/>
            <person name="Wang L."/>
            <person name="Mercier A."/>
            <person name="Li F."/>
            <person name="Yang H."/>
            <person name="Xiang J."/>
        </authorList>
    </citation>
    <scope>NUCLEOTIDE SEQUENCE [LARGE SCALE GENOMIC DNA]</scope>
    <source>
        <strain evidence="5">Shaxun</strain>
        <tissue evidence="5">Muscle</tissue>
    </source>
</reference>
<feature type="domain" description="RRM" evidence="4">
    <location>
        <begin position="296"/>
        <end position="367"/>
    </location>
</feature>
<dbReference type="Gene3D" id="3.30.70.330">
    <property type="match status" value="1"/>
</dbReference>
<dbReference type="Pfam" id="PF00076">
    <property type="entry name" value="RRM_1"/>
    <property type="match status" value="1"/>
</dbReference>
<sequence>MADRSLDDIIKERKLSGNRRGRGRFQGTKRNFNGGRAGQNQVVATGVKSRLGSSNGRLGNSKGRLGNSNVRLGNTQHLTDARDKLIAKARKTDAREKLIQKARQTDARARINAKRVKTGPKGDDDSLPQNVKIGGLKRTISNKGQKTQSLQLSVQNDVPPPTQFTVHNTSAERFTVRNTAPELFTVRNTSSATHFSSRKPISPPRESASSDNFKIVVSNSGRDKFQSSGRLTLGSIQHSPPTKPAIMLRQRPAMDNPRLGFESSTKVQRSVGSTLDTGGPLRLTSTPRVRPSVDGTRVVISNLQSTVTEEDIKELFGALGVLKRVRMVKQGLAEVVYSKRESALKAISTYHNRELDGKAMQCRLDTSSVAEPFKKNTISDRFKTYSSENNPSLPYRSTIPATTVVELEDEIIDKVLFKLPVMSSSTSKPVIFTVKI</sequence>
<gene>
    <name evidence="5" type="ORF">BSL78_24134</name>
</gene>
<feature type="region of interest" description="Disordered" evidence="3">
    <location>
        <begin position="189"/>
        <end position="209"/>
    </location>
</feature>
<evidence type="ECO:0000313" key="6">
    <source>
        <dbReference type="Proteomes" id="UP000230750"/>
    </source>
</evidence>
<evidence type="ECO:0000256" key="1">
    <source>
        <dbReference type="ARBA" id="ARBA00022884"/>
    </source>
</evidence>
<feature type="compositionally biased region" description="Basic and acidic residues" evidence="3">
    <location>
        <begin position="1"/>
        <end position="15"/>
    </location>
</feature>
<dbReference type="GO" id="GO:0003729">
    <property type="term" value="F:mRNA binding"/>
    <property type="evidence" value="ECO:0007669"/>
    <property type="project" value="TreeGrafter"/>
</dbReference>
<keyword evidence="1 2" id="KW-0694">RNA-binding</keyword>
<dbReference type="STRING" id="307972.A0A2G8JTH2"/>
<dbReference type="GO" id="GO:0006406">
    <property type="term" value="P:mRNA export from nucleus"/>
    <property type="evidence" value="ECO:0007669"/>
    <property type="project" value="TreeGrafter"/>
</dbReference>
<dbReference type="PROSITE" id="PS50102">
    <property type="entry name" value="RRM"/>
    <property type="match status" value="1"/>
</dbReference>
<dbReference type="PANTHER" id="PTHR19965:SF35">
    <property type="entry name" value="RNA ANNEALING PROTEIN YRA1"/>
    <property type="match status" value="1"/>
</dbReference>
<dbReference type="Proteomes" id="UP000230750">
    <property type="component" value="Unassembled WGS sequence"/>
</dbReference>
<dbReference type="CDD" id="cd12681">
    <property type="entry name" value="RRM_SKAR"/>
    <property type="match status" value="1"/>
</dbReference>
<organism evidence="5 6">
    <name type="scientific">Stichopus japonicus</name>
    <name type="common">Sea cucumber</name>
    <dbReference type="NCBI Taxonomy" id="307972"/>
    <lineage>
        <taxon>Eukaryota</taxon>
        <taxon>Metazoa</taxon>
        <taxon>Echinodermata</taxon>
        <taxon>Eleutherozoa</taxon>
        <taxon>Echinozoa</taxon>
        <taxon>Holothuroidea</taxon>
        <taxon>Aspidochirotacea</taxon>
        <taxon>Aspidochirotida</taxon>
        <taxon>Stichopodidae</taxon>
        <taxon>Apostichopus</taxon>
    </lineage>
</organism>
<dbReference type="SUPFAM" id="SSF54928">
    <property type="entry name" value="RNA-binding domain, RBD"/>
    <property type="match status" value="1"/>
</dbReference>